<gene>
    <name evidence="2" type="ORF">ACOF00016_LOCUS3949</name>
</gene>
<feature type="region of interest" description="Disordered" evidence="1">
    <location>
        <begin position="1"/>
        <end position="36"/>
    </location>
</feature>
<dbReference type="EMBL" id="HBIM01004617">
    <property type="protein sequence ID" value="CAE0406006.1"/>
    <property type="molecule type" value="Transcribed_RNA"/>
</dbReference>
<feature type="compositionally biased region" description="Basic residues" evidence="1">
    <location>
        <begin position="1"/>
        <end position="10"/>
    </location>
</feature>
<dbReference type="AlphaFoldDB" id="A0A7S3L104"/>
<evidence type="ECO:0000313" key="2">
    <source>
        <dbReference type="EMBL" id="CAE0406006.1"/>
    </source>
</evidence>
<name>A0A7S3L104_9STRA</name>
<sequence>MFRGLRKKPTNPKAKTSHDGNGKMPFINSDGRENGIKAGRDYQASLEFLKASPPSPVKRIADKLEAIPPALELISHAKDSRQKGLATQDLAFKADAVQSAVHSFLDSRRAAIEEEEARRSKEQSQSR</sequence>
<evidence type="ECO:0000256" key="1">
    <source>
        <dbReference type="SAM" id="MobiDB-lite"/>
    </source>
</evidence>
<proteinExistence type="predicted"/>
<protein>
    <submittedName>
        <fullName evidence="2">Uncharacterized protein</fullName>
    </submittedName>
</protein>
<accession>A0A7S3L104</accession>
<reference evidence="2" key="1">
    <citation type="submission" date="2021-01" db="EMBL/GenBank/DDBJ databases">
        <authorList>
            <person name="Corre E."/>
            <person name="Pelletier E."/>
            <person name="Niang G."/>
            <person name="Scheremetjew M."/>
            <person name="Finn R."/>
            <person name="Kale V."/>
            <person name="Holt S."/>
            <person name="Cochrane G."/>
            <person name="Meng A."/>
            <person name="Brown T."/>
            <person name="Cohen L."/>
        </authorList>
    </citation>
    <scope>NUCLEOTIDE SEQUENCE</scope>
    <source>
        <strain evidence="2">CCMP127</strain>
    </source>
</reference>
<organism evidence="2">
    <name type="scientific">Amphora coffeiformis</name>
    <dbReference type="NCBI Taxonomy" id="265554"/>
    <lineage>
        <taxon>Eukaryota</taxon>
        <taxon>Sar</taxon>
        <taxon>Stramenopiles</taxon>
        <taxon>Ochrophyta</taxon>
        <taxon>Bacillariophyta</taxon>
        <taxon>Bacillariophyceae</taxon>
        <taxon>Bacillariophycidae</taxon>
        <taxon>Thalassiophysales</taxon>
        <taxon>Catenulaceae</taxon>
        <taxon>Amphora</taxon>
    </lineage>
</organism>